<keyword evidence="5" id="KW-0694">RNA-binding</keyword>
<feature type="domain" description="Integrase catalytic" evidence="9">
    <location>
        <begin position="117"/>
        <end position="282"/>
    </location>
</feature>
<dbReference type="GO" id="GO:0005737">
    <property type="term" value="C:cytoplasm"/>
    <property type="evidence" value="ECO:0007669"/>
    <property type="project" value="UniProtKB-SubCell"/>
</dbReference>
<dbReference type="OrthoDB" id="4067902at2759"/>
<sequence>MNELTSHNVSAQDMSAFQTYQKKFLLSETFRRNYSTSNGLIYYQGRIVVPIKHQDDVLKLYHDHILFGGHFGVTVTFRNIASIYYWPKLQHSITKYIQTCVQCQLKKAHRPPQHGLLTLLPVAEGRWLDISMDFVTGFPPTTNNLDMILVVVDRFSKRAHFIATRKTLNAAQLLDPLFRYVFAYHGFPRTITSDRDVRITADKYQELTKRLGIKSTTSTANYPQTDGQTERTIQTLNRMLKAYTPTDIDNWNKYLPLIEFVYNSTPNRTLEETPFEIDLGYIPNEPVIKTDNDINARNFSAVDLARRLKAITLQAKEHLEAAQIEMEVNNNKRRKPLILNIGVLRPGSQRCTFQQRSPHEGTTNICCSTFACQKKKYMATHMNWI</sequence>
<comment type="function">
    <text evidence="7">Reverse transcriptase/ribonuclease H (RT) is a multifunctional enzyme that catalyzes the conversion of the retro-elements RNA genome into dsDNA within the VLP. The enzyme displays a DNA polymerase activity that can copy either DNA or RNA templates, and a ribonuclease H (RNase H) activity that cleaves the RNA strand of RNA-DNA heteroduplexes during plus-strand synthesis and hydrolyzes RNA primers. The conversion leads to a linear dsDNA copy of the retrotransposon that includes long terminal repeats (LTRs) at both ends.</text>
</comment>
<evidence type="ECO:0000256" key="5">
    <source>
        <dbReference type="ARBA" id="ARBA00022884"/>
    </source>
</evidence>
<evidence type="ECO:0000256" key="8">
    <source>
        <dbReference type="ARBA" id="ARBA00025615"/>
    </source>
</evidence>
<evidence type="ECO:0000313" key="10">
    <source>
        <dbReference type="EMBL" id="QLQ79232.1"/>
    </source>
</evidence>
<evidence type="ECO:0000256" key="3">
    <source>
        <dbReference type="ARBA" id="ARBA00004496"/>
    </source>
</evidence>
<dbReference type="Pfam" id="PF17921">
    <property type="entry name" value="Integrase_H2C2"/>
    <property type="match status" value="1"/>
</dbReference>
<name>A0A7H9HSA1_9SACH</name>
<accession>A0A7H9HSA1</accession>
<dbReference type="Pfam" id="PF00665">
    <property type="entry name" value="rve"/>
    <property type="match status" value="1"/>
</dbReference>
<dbReference type="InterPro" id="IPR036397">
    <property type="entry name" value="RNaseH_sf"/>
</dbReference>
<dbReference type="Gene3D" id="3.30.420.10">
    <property type="entry name" value="Ribonuclease H-like superfamily/Ribonuclease H"/>
    <property type="match status" value="1"/>
</dbReference>
<gene>
    <name evidence="10" type="ORF">HG537_0B05790</name>
</gene>
<evidence type="ECO:0000256" key="2">
    <source>
        <dbReference type="ARBA" id="ARBA00004123"/>
    </source>
</evidence>
<comment type="catalytic activity">
    <reaction evidence="1">
        <text>Endonucleolytic cleavage to 5'-phosphomonoester.</text>
        <dbReference type="EC" id="3.1.26.4"/>
    </reaction>
</comment>
<keyword evidence="4" id="KW-0963">Cytoplasm</keyword>
<keyword evidence="11" id="KW-1185">Reference proteome</keyword>
<dbReference type="EMBL" id="CP059268">
    <property type="protein sequence ID" value="QLQ79232.1"/>
    <property type="molecule type" value="Genomic_DNA"/>
</dbReference>
<evidence type="ECO:0000259" key="9">
    <source>
        <dbReference type="PROSITE" id="PS50994"/>
    </source>
</evidence>
<evidence type="ECO:0000256" key="4">
    <source>
        <dbReference type="ARBA" id="ARBA00022490"/>
    </source>
</evidence>
<protein>
    <recommendedName>
        <fullName evidence="9">Integrase catalytic domain-containing protein</fullName>
    </recommendedName>
</protein>
<dbReference type="InterPro" id="IPR001584">
    <property type="entry name" value="Integrase_cat-core"/>
</dbReference>
<dbReference type="PANTHER" id="PTHR37984">
    <property type="entry name" value="PROTEIN CBG26694"/>
    <property type="match status" value="1"/>
</dbReference>
<dbReference type="Proteomes" id="UP000510647">
    <property type="component" value="Chromosome 2"/>
</dbReference>
<keyword evidence="6" id="KW-0539">Nucleus</keyword>
<dbReference type="InterPro" id="IPR050951">
    <property type="entry name" value="Retrovirus_Pol_polyprotein"/>
</dbReference>
<dbReference type="PANTHER" id="PTHR37984:SF5">
    <property type="entry name" value="PROTEIN NYNRIN-LIKE"/>
    <property type="match status" value="1"/>
</dbReference>
<evidence type="ECO:0000256" key="1">
    <source>
        <dbReference type="ARBA" id="ARBA00000077"/>
    </source>
</evidence>
<evidence type="ECO:0000256" key="6">
    <source>
        <dbReference type="ARBA" id="ARBA00023242"/>
    </source>
</evidence>
<evidence type="ECO:0000256" key="7">
    <source>
        <dbReference type="ARBA" id="ARBA00025590"/>
    </source>
</evidence>
<dbReference type="GO" id="GO:0004523">
    <property type="term" value="F:RNA-DNA hybrid ribonuclease activity"/>
    <property type="evidence" value="ECO:0007669"/>
    <property type="project" value="UniProtKB-EC"/>
</dbReference>
<reference evidence="10 11" key="1">
    <citation type="submission" date="2020-06" db="EMBL/GenBank/DDBJ databases">
        <title>The yeast mating-type switching endonuclease HO is a domesticated member of an unorthodox homing genetic element family.</title>
        <authorList>
            <person name="Coughlan A.Y."/>
            <person name="Lombardi L."/>
            <person name="Braun-Galleani S."/>
            <person name="Martos A.R."/>
            <person name="Galeote V."/>
            <person name="Bigey F."/>
            <person name="Dequin S."/>
            <person name="Byrne K.P."/>
            <person name="Wolfe K.H."/>
        </authorList>
    </citation>
    <scope>NUCLEOTIDE SEQUENCE [LARGE SCALE GENOMIC DNA]</scope>
    <source>
        <strain evidence="10 11">CBS2947</strain>
    </source>
</reference>
<organism evidence="10 11">
    <name type="scientific">Torulaspora globosa</name>
    <dbReference type="NCBI Taxonomy" id="48254"/>
    <lineage>
        <taxon>Eukaryota</taxon>
        <taxon>Fungi</taxon>
        <taxon>Dikarya</taxon>
        <taxon>Ascomycota</taxon>
        <taxon>Saccharomycotina</taxon>
        <taxon>Saccharomycetes</taxon>
        <taxon>Saccharomycetales</taxon>
        <taxon>Saccharomycetaceae</taxon>
        <taxon>Torulaspora</taxon>
    </lineage>
</organism>
<evidence type="ECO:0000313" key="11">
    <source>
        <dbReference type="Proteomes" id="UP000510647"/>
    </source>
</evidence>
<dbReference type="GO" id="GO:0003723">
    <property type="term" value="F:RNA binding"/>
    <property type="evidence" value="ECO:0007669"/>
    <property type="project" value="UniProtKB-KW"/>
</dbReference>
<dbReference type="InterPro" id="IPR012337">
    <property type="entry name" value="RNaseH-like_sf"/>
</dbReference>
<dbReference type="GO" id="GO:0005634">
    <property type="term" value="C:nucleus"/>
    <property type="evidence" value="ECO:0007669"/>
    <property type="project" value="UniProtKB-SubCell"/>
</dbReference>
<dbReference type="PROSITE" id="PS50994">
    <property type="entry name" value="INTEGRASE"/>
    <property type="match status" value="1"/>
</dbReference>
<dbReference type="AlphaFoldDB" id="A0A7H9HSA1"/>
<proteinExistence type="predicted"/>
<comment type="subcellular location">
    <subcellularLocation>
        <location evidence="3">Cytoplasm</location>
    </subcellularLocation>
    <subcellularLocation>
        <location evidence="2">Nucleus</location>
    </subcellularLocation>
</comment>
<dbReference type="Gene3D" id="1.10.340.70">
    <property type="match status" value="1"/>
</dbReference>
<dbReference type="FunFam" id="1.10.340.70:FF:000001">
    <property type="entry name" value="Retrovirus-related Pol polyprotein from transposon gypsy-like Protein"/>
    <property type="match status" value="1"/>
</dbReference>
<dbReference type="InterPro" id="IPR041588">
    <property type="entry name" value="Integrase_H2C2"/>
</dbReference>
<dbReference type="GO" id="GO:0015074">
    <property type="term" value="P:DNA integration"/>
    <property type="evidence" value="ECO:0007669"/>
    <property type="project" value="InterPro"/>
</dbReference>
<comment type="function">
    <text evidence="8">Integrase (IN) targets the VLP to the nucleus, where a subparticle preintegration complex (PIC) containing at least integrase and the newly synthesized dsDNA copy of the retrotransposon must transit the nuclear membrane. Once in the nucleus, integrase performs the integration of the dsDNA into the host genome.</text>
</comment>
<dbReference type="SUPFAM" id="SSF53098">
    <property type="entry name" value="Ribonuclease H-like"/>
    <property type="match status" value="1"/>
</dbReference>